<dbReference type="InterPro" id="IPR020781">
    <property type="entry name" value="ATPase_OSCP/d_CS"/>
</dbReference>
<keyword evidence="2 8" id="KW-0813">Transport</keyword>
<dbReference type="NCBIfam" id="NF009967">
    <property type="entry name" value="PRK13430.1"/>
    <property type="match status" value="1"/>
</dbReference>
<evidence type="ECO:0000256" key="7">
    <source>
        <dbReference type="ARBA" id="ARBA00023310"/>
    </source>
</evidence>
<proteinExistence type="inferred from homology"/>
<keyword evidence="3 8" id="KW-0375">Hydrogen ion transport</keyword>
<dbReference type="InterPro" id="IPR000711">
    <property type="entry name" value="ATPase_OSCP/dsu"/>
</dbReference>
<dbReference type="PANTHER" id="PTHR11910">
    <property type="entry name" value="ATP SYNTHASE DELTA CHAIN"/>
    <property type="match status" value="1"/>
</dbReference>
<keyword evidence="5 8" id="KW-0472">Membrane</keyword>
<dbReference type="RefSeq" id="WP_344303580.1">
    <property type="nucleotide sequence ID" value="NZ_BAAAQQ010000011.1"/>
</dbReference>
<keyword evidence="10" id="KW-1185">Reference proteome</keyword>
<gene>
    <name evidence="8" type="primary">atpH</name>
    <name evidence="9" type="ORF">GCM10009843_20160</name>
</gene>
<dbReference type="PRINTS" id="PR00125">
    <property type="entry name" value="ATPASEDELTA"/>
</dbReference>
<evidence type="ECO:0000256" key="3">
    <source>
        <dbReference type="ARBA" id="ARBA00022781"/>
    </source>
</evidence>
<dbReference type="PROSITE" id="PS00389">
    <property type="entry name" value="ATPASE_DELTA"/>
    <property type="match status" value="1"/>
</dbReference>
<comment type="function">
    <text evidence="8">F(1)F(0) ATP synthase produces ATP from ADP in the presence of a proton or sodium gradient. F-type ATPases consist of two structural domains, F(1) containing the extramembraneous catalytic core and F(0) containing the membrane proton channel, linked together by a central stalk and a peripheral stalk. During catalysis, ATP synthesis in the catalytic domain of F(1) is coupled via a rotary mechanism of the central stalk subunits to proton translocation.</text>
</comment>
<keyword evidence="7 8" id="KW-0066">ATP synthesis</keyword>
<dbReference type="Proteomes" id="UP001500575">
    <property type="component" value="Unassembled WGS sequence"/>
</dbReference>
<keyword evidence="6 8" id="KW-0139">CF(1)</keyword>
<keyword evidence="4 8" id="KW-0406">Ion transport</keyword>
<dbReference type="NCBIfam" id="TIGR01145">
    <property type="entry name" value="ATP_synt_delta"/>
    <property type="match status" value="1"/>
</dbReference>
<reference evidence="10" key="1">
    <citation type="journal article" date="2019" name="Int. J. Syst. Evol. Microbiol.">
        <title>The Global Catalogue of Microorganisms (GCM) 10K type strain sequencing project: providing services to taxonomists for standard genome sequencing and annotation.</title>
        <authorList>
            <consortium name="The Broad Institute Genomics Platform"/>
            <consortium name="The Broad Institute Genome Sequencing Center for Infectious Disease"/>
            <person name="Wu L."/>
            <person name="Ma J."/>
        </authorList>
    </citation>
    <scope>NUCLEOTIDE SEQUENCE [LARGE SCALE GENOMIC DNA]</scope>
    <source>
        <strain evidence="10">JCM 16021</strain>
    </source>
</reference>
<accession>A0ABP5JX26</accession>
<dbReference type="InterPro" id="IPR026015">
    <property type="entry name" value="ATP_synth_OSCP/delta_N_sf"/>
</dbReference>
<comment type="subcellular location">
    <subcellularLocation>
        <location evidence="8">Cell membrane</location>
        <topology evidence="8">Peripheral membrane protein</topology>
    </subcellularLocation>
    <subcellularLocation>
        <location evidence="1">Membrane</location>
    </subcellularLocation>
</comment>
<comment type="similarity">
    <text evidence="8">Belongs to the ATPase delta chain family.</text>
</comment>
<organism evidence="9 10">
    <name type="scientific">Nocardioides bigeumensis</name>
    <dbReference type="NCBI Taxonomy" id="433657"/>
    <lineage>
        <taxon>Bacteria</taxon>
        <taxon>Bacillati</taxon>
        <taxon>Actinomycetota</taxon>
        <taxon>Actinomycetes</taxon>
        <taxon>Propionibacteriales</taxon>
        <taxon>Nocardioidaceae</taxon>
        <taxon>Nocardioides</taxon>
    </lineage>
</organism>
<evidence type="ECO:0000256" key="8">
    <source>
        <dbReference type="HAMAP-Rule" id="MF_01416"/>
    </source>
</evidence>
<comment type="caution">
    <text evidence="9">The sequence shown here is derived from an EMBL/GenBank/DDBJ whole genome shotgun (WGS) entry which is preliminary data.</text>
</comment>
<sequence length="271" mass="28711">MTMRGPSAEALATLETQLDQSIGEVGTRKAAEVGDDLFAVSQVLRSTPSLRRVLTDASIEGPAKQELVRQLFDGKVDAISMVLIGTAVGRRWTAGRDLADALEALSEIAVARSAGDNVGRVVDELFAVAQVVSANPELRDALSDPARSVDDKVALVDGLLSGKALAATVTLVKQALAGTYRTVPVALATYQRVAARVQQQRVATVLSARPLSEDDRTRLGAALSRQYGRQIHLNVQVDPELIGGLRVEIGDDVIDGSVLNRLAEARRALAG</sequence>
<keyword evidence="8" id="KW-1003">Cell membrane</keyword>
<evidence type="ECO:0000256" key="1">
    <source>
        <dbReference type="ARBA" id="ARBA00004370"/>
    </source>
</evidence>
<protein>
    <recommendedName>
        <fullName evidence="8">ATP synthase subunit delta</fullName>
    </recommendedName>
    <alternativeName>
        <fullName evidence="8">ATP synthase F(1) sector subunit delta</fullName>
    </alternativeName>
    <alternativeName>
        <fullName evidence="8">F-type ATPase subunit delta</fullName>
        <shortName evidence="8">F-ATPase subunit delta</shortName>
    </alternativeName>
</protein>
<evidence type="ECO:0000313" key="10">
    <source>
        <dbReference type="Proteomes" id="UP001500575"/>
    </source>
</evidence>
<name>A0ABP5JX26_9ACTN</name>
<comment type="function">
    <text evidence="8">This protein is part of the stalk that links CF(0) to CF(1). It either transmits conformational changes from CF(0) to CF(1) or is implicated in proton conduction.</text>
</comment>
<dbReference type="EMBL" id="BAAAQQ010000011">
    <property type="protein sequence ID" value="GAA2123949.1"/>
    <property type="molecule type" value="Genomic_DNA"/>
</dbReference>
<evidence type="ECO:0000256" key="4">
    <source>
        <dbReference type="ARBA" id="ARBA00023065"/>
    </source>
</evidence>
<evidence type="ECO:0000256" key="6">
    <source>
        <dbReference type="ARBA" id="ARBA00023196"/>
    </source>
</evidence>
<dbReference type="HAMAP" id="MF_01416">
    <property type="entry name" value="ATP_synth_delta_bact"/>
    <property type="match status" value="1"/>
</dbReference>
<dbReference type="Pfam" id="PF00213">
    <property type="entry name" value="OSCP"/>
    <property type="match status" value="1"/>
</dbReference>
<evidence type="ECO:0000313" key="9">
    <source>
        <dbReference type="EMBL" id="GAA2123949.1"/>
    </source>
</evidence>
<evidence type="ECO:0000256" key="2">
    <source>
        <dbReference type="ARBA" id="ARBA00022448"/>
    </source>
</evidence>
<dbReference type="Gene3D" id="1.10.520.20">
    <property type="entry name" value="N-terminal domain of the delta subunit of the F1F0-ATP synthase"/>
    <property type="match status" value="1"/>
</dbReference>
<evidence type="ECO:0000256" key="5">
    <source>
        <dbReference type="ARBA" id="ARBA00023136"/>
    </source>
</evidence>